<evidence type="ECO:0000256" key="1">
    <source>
        <dbReference type="ARBA" id="ARBA00022618"/>
    </source>
</evidence>
<protein>
    <recommendedName>
        <fullName evidence="9">Cdc23 domain-containing protein</fullName>
    </recommendedName>
</protein>
<feature type="repeat" description="TPR" evidence="7">
    <location>
        <begin position="384"/>
        <end position="417"/>
    </location>
</feature>
<dbReference type="GO" id="GO:0045842">
    <property type="term" value="P:positive regulation of mitotic metaphase/anaphase transition"/>
    <property type="evidence" value="ECO:0007669"/>
    <property type="project" value="TreeGrafter"/>
</dbReference>
<dbReference type="PANTHER" id="PTHR12558">
    <property type="entry name" value="CELL DIVISION CYCLE 16,23,27"/>
    <property type="match status" value="1"/>
</dbReference>
<evidence type="ECO:0000256" key="3">
    <source>
        <dbReference type="ARBA" id="ARBA00022776"/>
    </source>
</evidence>
<feature type="repeat" description="TPR" evidence="7">
    <location>
        <begin position="452"/>
        <end position="485"/>
    </location>
</feature>
<keyword evidence="5 7" id="KW-0802">TPR repeat</keyword>
<keyword evidence="2" id="KW-0677">Repeat</keyword>
<gene>
    <name evidence="10" type="ORF">BN9_014420</name>
</gene>
<feature type="domain" description="Cdc23" evidence="9">
    <location>
        <begin position="20"/>
        <end position="289"/>
    </location>
</feature>
<dbReference type="EMBL" id="CAIX01000010">
    <property type="protein sequence ID" value="CCI40658.1"/>
    <property type="molecule type" value="Genomic_DNA"/>
</dbReference>
<dbReference type="Proteomes" id="UP000053237">
    <property type="component" value="Unassembled WGS sequence"/>
</dbReference>
<name>A0A024G2W5_9STRA</name>
<keyword evidence="3" id="KW-0498">Mitosis</keyword>
<evidence type="ECO:0000256" key="8">
    <source>
        <dbReference type="SAM" id="MobiDB-lite"/>
    </source>
</evidence>
<keyword evidence="11" id="KW-1185">Reference proteome</keyword>
<proteinExistence type="predicted"/>
<keyword evidence="6" id="KW-0131">Cell cycle</keyword>
<dbReference type="STRING" id="65357.A0A024G2W5"/>
<feature type="repeat" description="TPR" evidence="7">
    <location>
        <begin position="350"/>
        <end position="383"/>
    </location>
</feature>
<evidence type="ECO:0000256" key="4">
    <source>
        <dbReference type="ARBA" id="ARBA00022786"/>
    </source>
</evidence>
<evidence type="ECO:0000259" key="9">
    <source>
        <dbReference type="Pfam" id="PF04049"/>
    </source>
</evidence>
<dbReference type="PANTHER" id="PTHR12558:SF10">
    <property type="entry name" value="CELL DIVISION CYCLE PROTEIN 23 HOMOLOG"/>
    <property type="match status" value="1"/>
</dbReference>
<dbReference type="InterPro" id="IPR011990">
    <property type="entry name" value="TPR-like_helical_dom_sf"/>
</dbReference>
<evidence type="ECO:0000256" key="7">
    <source>
        <dbReference type="PROSITE-ProRule" id="PRU00339"/>
    </source>
</evidence>
<dbReference type="SMART" id="SM00028">
    <property type="entry name" value="TPR"/>
    <property type="match status" value="6"/>
</dbReference>
<dbReference type="InterPro" id="IPR019734">
    <property type="entry name" value="TPR_rpt"/>
</dbReference>
<dbReference type="GO" id="GO:0031145">
    <property type="term" value="P:anaphase-promoting complex-dependent catabolic process"/>
    <property type="evidence" value="ECO:0007669"/>
    <property type="project" value="TreeGrafter"/>
</dbReference>
<dbReference type="OrthoDB" id="10262026at2759"/>
<dbReference type="GO" id="GO:0051301">
    <property type="term" value="P:cell division"/>
    <property type="evidence" value="ECO:0007669"/>
    <property type="project" value="UniProtKB-KW"/>
</dbReference>
<dbReference type="PROSITE" id="PS50005">
    <property type="entry name" value="TPR"/>
    <property type="match status" value="5"/>
</dbReference>
<dbReference type="InterPro" id="IPR007192">
    <property type="entry name" value="APC8"/>
</dbReference>
<evidence type="ECO:0000256" key="5">
    <source>
        <dbReference type="ARBA" id="ARBA00022803"/>
    </source>
</evidence>
<feature type="region of interest" description="Disordered" evidence="8">
    <location>
        <begin position="600"/>
        <end position="622"/>
    </location>
</feature>
<dbReference type="GO" id="GO:0005680">
    <property type="term" value="C:anaphase-promoting complex"/>
    <property type="evidence" value="ECO:0007669"/>
    <property type="project" value="InterPro"/>
</dbReference>
<dbReference type="Pfam" id="PF13432">
    <property type="entry name" value="TPR_16"/>
    <property type="match status" value="1"/>
</dbReference>
<dbReference type="AlphaFoldDB" id="A0A024G2W5"/>
<comment type="caution">
    <text evidence="10">The sequence shown here is derived from an EMBL/GenBank/DDBJ whole genome shotgun (WGS) entry which is preliminary data.</text>
</comment>
<dbReference type="Gene3D" id="1.25.40.10">
    <property type="entry name" value="Tetratricopeptide repeat domain"/>
    <property type="match status" value="2"/>
</dbReference>
<dbReference type="InParanoid" id="A0A024G2W5"/>
<dbReference type="GO" id="GO:0016567">
    <property type="term" value="P:protein ubiquitination"/>
    <property type="evidence" value="ECO:0007669"/>
    <property type="project" value="TreeGrafter"/>
</dbReference>
<organism evidence="10 11">
    <name type="scientific">Albugo candida</name>
    <dbReference type="NCBI Taxonomy" id="65357"/>
    <lineage>
        <taxon>Eukaryota</taxon>
        <taxon>Sar</taxon>
        <taxon>Stramenopiles</taxon>
        <taxon>Oomycota</taxon>
        <taxon>Peronosporomycetes</taxon>
        <taxon>Albuginales</taxon>
        <taxon>Albuginaceae</taxon>
        <taxon>Albugo</taxon>
    </lineage>
</organism>
<dbReference type="Pfam" id="PF13181">
    <property type="entry name" value="TPR_8"/>
    <property type="match status" value="1"/>
</dbReference>
<evidence type="ECO:0000313" key="10">
    <source>
        <dbReference type="EMBL" id="CCI40658.1"/>
    </source>
</evidence>
<evidence type="ECO:0000313" key="11">
    <source>
        <dbReference type="Proteomes" id="UP000053237"/>
    </source>
</evidence>
<dbReference type="Pfam" id="PF04049">
    <property type="entry name" value="ANAPC8"/>
    <property type="match status" value="1"/>
</dbReference>
<reference evidence="10 11" key="1">
    <citation type="submission" date="2012-05" db="EMBL/GenBank/DDBJ databases">
        <title>Recombination and specialization in a pathogen metapopulation.</title>
        <authorList>
            <person name="Gardiner A."/>
            <person name="Kemen E."/>
            <person name="Schultz-Larsen T."/>
            <person name="MacLean D."/>
            <person name="Van Oosterhout C."/>
            <person name="Jones J.D.G."/>
        </authorList>
    </citation>
    <scope>NUCLEOTIDE SEQUENCE [LARGE SCALE GENOMIC DNA]</scope>
    <source>
        <strain evidence="10 11">Ac Nc2</strain>
    </source>
</reference>
<evidence type="ECO:0000256" key="6">
    <source>
        <dbReference type="ARBA" id="ARBA00023306"/>
    </source>
</evidence>
<dbReference type="SUPFAM" id="SSF48452">
    <property type="entry name" value="TPR-like"/>
    <property type="match status" value="2"/>
</dbReference>
<dbReference type="Pfam" id="PF13414">
    <property type="entry name" value="TPR_11"/>
    <property type="match status" value="1"/>
</dbReference>
<accession>A0A024G2W5</accession>
<keyword evidence="4" id="KW-0833">Ubl conjugation pathway</keyword>
<keyword evidence="1" id="KW-0132">Cell division</keyword>
<feature type="repeat" description="TPR" evidence="7">
    <location>
        <begin position="418"/>
        <end position="451"/>
    </location>
</feature>
<evidence type="ECO:0000256" key="2">
    <source>
        <dbReference type="ARBA" id="ARBA00022737"/>
    </source>
</evidence>
<sequence length="622" mass="71594">MASTSCSDPIELRNLSANAQEIRDAVHQLKLRGLRQSCKFLSELLIGIPQANRNDSETQSMATRKVWTDNWSELDRYEAAKAAFDLGEYLRANYILKAIEDREPSCRTPDEFLSLYALYLAGEKTREEKLLVANAKFLGHNAVECTQSTPKTDVSVIQVCNPHLETLIRRLEIAHVAQCLDGFGLYLYGVVLRQLGSEERIKKARKVLLSSIIAFPLNWAAWMELALTDATLSADEEIILRENKCPSFIQELFQAHVYIEQQELSQAHERIFRLNEIFSESLYLASQQALIYYHARDFVQSKNAFEQLILKDPHWIESLDVYSNVLYVKEEKAQLSQLAHRLYEIEKYRPETCVVVGNYYSLQNKHDRAILYYYRALKLDPSFLSAWTLIGHEYIELKNTDSAIEAYRRAVDLNARDYRAWYGLGQAYEILQMFSYSLYYYRKASSVRPHDARMWNALGGCFEKLGKVQDAVACFRRAVDNQDAEGLASFHLGRIYMQQQETEKAVAYFQIYLGIQPLNHQENTSLGSEAQTEFFEKLQQLRVDTVPAITAILYLAEYNKQKKRYRSAKLLCQSLLDLEGPEKEEAKALLREIRSLESTLGQISEDSSEDALDDSMSMEMDA</sequence>
<feature type="repeat" description="TPR" evidence="7">
    <location>
        <begin position="486"/>
        <end position="519"/>
    </location>
</feature>